<evidence type="ECO:0000313" key="8">
    <source>
        <dbReference type="EMBL" id="AEB95687.1"/>
    </source>
</evidence>
<evidence type="ECO:0000259" key="7">
    <source>
        <dbReference type="PROSITE" id="PS51918"/>
    </source>
</evidence>
<name>F4FZJ7_METCR</name>
<dbReference type="EMBL" id="CP002656">
    <property type="protein sequence ID" value="AEB95687.1"/>
    <property type="molecule type" value="Genomic_DNA"/>
</dbReference>
<evidence type="ECO:0000313" key="9">
    <source>
        <dbReference type="Proteomes" id="UP000007812"/>
    </source>
</evidence>
<dbReference type="PATRIC" id="fig|1006006.8.peg.1581"/>
<proteinExistence type="predicted"/>
<gene>
    <name evidence="8" type="ordered locus">Mcup_1584</name>
</gene>
<accession>F4FZJ7</accession>
<dbReference type="eggNOG" id="arCOG00938">
    <property type="taxonomic scope" value="Archaea"/>
</dbReference>
<dbReference type="SFLD" id="SFLDS00029">
    <property type="entry name" value="Radical_SAM"/>
    <property type="match status" value="1"/>
</dbReference>
<keyword evidence="2" id="KW-0004">4Fe-4S</keyword>
<dbReference type="InterPro" id="IPR058240">
    <property type="entry name" value="rSAM_sf"/>
</dbReference>
<dbReference type="GO" id="GO:0003824">
    <property type="term" value="F:catalytic activity"/>
    <property type="evidence" value="ECO:0007669"/>
    <property type="project" value="InterPro"/>
</dbReference>
<feature type="domain" description="Radical SAM core" evidence="7">
    <location>
        <begin position="1"/>
        <end position="213"/>
    </location>
</feature>
<dbReference type="PIRSF" id="PIRSF037420">
    <property type="entry name" value="PQQ_syn_pqqE"/>
    <property type="match status" value="1"/>
</dbReference>
<dbReference type="CDD" id="cd21123">
    <property type="entry name" value="SPASM_MftC-like"/>
    <property type="match status" value="1"/>
</dbReference>
<dbReference type="CDD" id="cd01335">
    <property type="entry name" value="Radical_SAM"/>
    <property type="match status" value="1"/>
</dbReference>
<evidence type="ECO:0000256" key="2">
    <source>
        <dbReference type="ARBA" id="ARBA00022485"/>
    </source>
</evidence>
<dbReference type="InterPro" id="IPR023885">
    <property type="entry name" value="4Fe4S-binding_SPASM_dom"/>
</dbReference>
<dbReference type="OrthoDB" id="30736at2157"/>
<dbReference type="AlphaFoldDB" id="F4FZJ7"/>
<dbReference type="SMART" id="SM00729">
    <property type="entry name" value="Elp3"/>
    <property type="match status" value="1"/>
</dbReference>
<reference evidence="8 9" key="1">
    <citation type="journal article" date="2011" name="J. Bacteriol.">
        <title>Complete genome sequence of Metallosphaera cuprina, a metal sulfide-oxidizing archaeon from a hot spring.</title>
        <authorList>
            <person name="Liu L.J."/>
            <person name="You X.Y."/>
            <person name="Zheng H."/>
            <person name="Wang S."/>
            <person name="Jiang C.Y."/>
            <person name="Liu S.J."/>
        </authorList>
    </citation>
    <scope>NUCLEOTIDE SEQUENCE [LARGE SCALE GENOMIC DNA]</scope>
    <source>
        <strain evidence="8 9">Ar-4</strain>
    </source>
</reference>
<dbReference type="InterPro" id="IPR007197">
    <property type="entry name" value="rSAM"/>
</dbReference>
<protein>
    <submittedName>
        <fullName evidence="8">Radical SAM domain-containing protein</fullName>
    </submittedName>
</protein>
<dbReference type="SUPFAM" id="SSF102114">
    <property type="entry name" value="Radical SAM enzymes"/>
    <property type="match status" value="1"/>
</dbReference>
<dbReference type="SFLD" id="SFLDG01067">
    <property type="entry name" value="SPASM/twitch_domain_containing"/>
    <property type="match status" value="1"/>
</dbReference>
<organism evidence="8 9">
    <name type="scientific">Metallosphaera cuprina (strain Ar-4)</name>
    <dbReference type="NCBI Taxonomy" id="1006006"/>
    <lineage>
        <taxon>Archaea</taxon>
        <taxon>Thermoproteota</taxon>
        <taxon>Thermoprotei</taxon>
        <taxon>Sulfolobales</taxon>
        <taxon>Sulfolobaceae</taxon>
        <taxon>Metallosphaera</taxon>
    </lineage>
</organism>
<dbReference type="KEGG" id="mcn:Mcup_1584"/>
<evidence type="ECO:0000256" key="4">
    <source>
        <dbReference type="ARBA" id="ARBA00022723"/>
    </source>
</evidence>
<dbReference type="SFLD" id="SFLDG01386">
    <property type="entry name" value="main_SPASM_domain-containing"/>
    <property type="match status" value="1"/>
</dbReference>
<dbReference type="RefSeq" id="WP_013738185.1">
    <property type="nucleotide sequence ID" value="NC_015435.1"/>
</dbReference>
<dbReference type="PANTHER" id="PTHR11228:SF34">
    <property type="entry name" value="TUNGSTEN-CONTAINING ALDEHYDE FERREDOXIN OXIDOREDUCTASE COFACTOR MODIFYING PROTEIN"/>
    <property type="match status" value="1"/>
</dbReference>
<dbReference type="HOGENOM" id="CLU_009273_4_0_2"/>
<evidence type="ECO:0000256" key="1">
    <source>
        <dbReference type="ARBA" id="ARBA00001966"/>
    </source>
</evidence>
<dbReference type="NCBIfam" id="TIGR04085">
    <property type="entry name" value="rSAM_more_4Fe4S"/>
    <property type="match status" value="1"/>
</dbReference>
<dbReference type="GeneID" id="10493773"/>
<dbReference type="InterPro" id="IPR050377">
    <property type="entry name" value="Radical_SAM_PqqE_MftC-like"/>
</dbReference>
<dbReference type="InterPro" id="IPR017200">
    <property type="entry name" value="PqqE-like"/>
</dbReference>
<dbReference type="GO" id="GO:0051539">
    <property type="term" value="F:4 iron, 4 sulfur cluster binding"/>
    <property type="evidence" value="ECO:0007669"/>
    <property type="project" value="UniProtKB-KW"/>
</dbReference>
<dbReference type="GO" id="GO:0046872">
    <property type="term" value="F:metal ion binding"/>
    <property type="evidence" value="ECO:0007669"/>
    <property type="project" value="UniProtKB-KW"/>
</dbReference>
<dbReference type="InterPro" id="IPR013785">
    <property type="entry name" value="Aldolase_TIM"/>
</dbReference>
<dbReference type="Proteomes" id="UP000007812">
    <property type="component" value="Chromosome"/>
</dbReference>
<sequence length="352" mass="38957">MVAPYVVVLESTKACDLACRHCRANALPNRLPGELTTEEVKSLVEDLSSSGVKLFVVSGGDALKRDDIFEILRYSSRRLNTALSPSGSRINLDVAKKIKETGVSIVSISVDGPEEVHDEFRGVKGAFKMAKGAIESLKEVGVPVQINTTISKYNVEKLDLLREVVEGFNPAFWDIFMLIPTGRATKEMMISPDQAEIVMKRVTEWRSDGLNVRMTCAPYLVRVMNELNVTNPLPPDRIYGRRSVNGARGCMAGNGYAFISYDGTVYPCGFLPTPAGNVRIRRFSEIYETSPIFRSLRNPSSLGGKCGICEYRSVCGGCRARAFSLTGDLMDEDPFCSYVPRTLRVLSHDKRF</sequence>
<comment type="cofactor">
    <cofactor evidence="1">
        <name>[4Fe-4S] cluster</name>
        <dbReference type="ChEBI" id="CHEBI:49883"/>
    </cofactor>
</comment>
<dbReference type="PROSITE" id="PS51918">
    <property type="entry name" value="RADICAL_SAM"/>
    <property type="match status" value="1"/>
</dbReference>
<dbReference type="Pfam" id="PF04055">
    <property type="entry name" value="Radical_SAM"/>
    <property type="match status" value="1"/>
</dbReference>
<keyword evidence="4" id="KW-0479">Metal-binding</keyword>
<evidence type="ECO:0000256" key="5">
    <source>
        <dbReference type="ARBA" id="ARBA00023004"/>
    </source>
</evidence>
<dbReference type="Pfam" id="PF13186">
    <property type="entry name" value="SPASM"/>
    <property type="match status" value="1"/>
</dbReference>
<dbReference type="InterPro" id="IPR006638">
    <property type="entry name" value="Elp3/MiaA/NifB-like_rSAM"/>
</dbReference>
<dbReference type="Gene3D" id="3.20.20.70">
    <property type="entry name" value="Aldolase class I"/>
    <property type="match status" value="1"/>
</dbReference>
<evidence type="ECO:0000256" key="6">
    <source>
        <dbReference type="ARBA" id="ARBA00023014"/>
    </source>
</evidence>
<evidence type="ECO:0000256" key="3">
    <source>
        <dbReference type="ARBA" id="ARBA00022691"/>
    </source>
</evidence>
<dbReference type="STRING" id="1006006.Mcup_1584"/>
<dbReference type="PANTHER" id="PTHR11228">
    <property type="entry name" value="RADICAL SAM DOMAIN PROTEIN"/>
    <property type="match status" value="1"/>
</dbReference>
<keyword evidence="6" id="KW-0411">Iron-sulfur</keyword>
<keyword evidence="3" id="KW-0949">S-adenosyl-L-methionine</keyword>
<keyword evidence="9" id="KW-1185">Reference proteome</keyword>
<keyword evidence="5" id="KW-0408">Iron</keyword>